<dbReference type="InterPro" id="IPR044628">
    <property type="entry name" value="EF-1-gamma_plant"/>
</dbReference>
<organism evidence="1 2">
    <name type="scientific">Nicotiana attenuata</name>
    <name type="common">Coyote tobacco</name>
    <dbReference type="NCBI Taxonomy" id="49451"/>
    <lineage>
        <taxon>Eukaryota</taxon>
        <taxon>Viridiplantae</taxon>
        <taxon>Streptophyta</taxon>
        <taxon>Embryophyta</taxon>
        <taxon>Tracheophyta</taxon>
        <taxon>Spermatophyta</taxon>
        <taxon>Magnoliopsida</taxon>
        <taxon>eudicotyledons</taxon>
        <taxon>Gunneridae</taxon>
        <taxon>Pentapetalae</taxon>
        <taxon>asterids</taxon>
        <taxon>lamiids</taxon>
        <taxon>Solanales</taxon>
        <taxon>Solanaceae</taxon>
        <taxon>Nicotianoideae</taxon>
        <taxon>Nicotianeae</taxon>
        <taxon>Nicotiana</taxon>
    </lineage>
</organism>
<dbReference type="PANTHER" id="PTHR44372">
    <property type="entry name" value="ELONGATION FACTOR 1-GAMMA 1-RELATED"/>
    <property type="match status" value="1"/>
</dbReference>
<keyword evidence="2" id="KW-1185">Reference proteome</keyword>
<dbReference type="Gramene" id="OIT21159">
    <property type="protein sequence ID" value="OIT21159"/>
    <property type="gene ID" value="A4A49_36788"/>
</dbReference>
<protein>
    <submittedName>
        <fullName evidence="1">Triacylglycerol lipase sdp1l</fullName>
    </submittedName>
</protein>
<accession>A0A1J6KH04</accession>
<name>A0A1J6KH04_NICAT</name>
<evidence type="ECO:0000313" key="1">
    <source>
        <dbReference type="EMBL" id="OIT21159.1"/>
    </source>
</evidence>
<comment type="caution">
    <text evidence="1">The sequence shown here is derived from an EMBL/GenBank/DDBJ whole genome shotgun (WGS) entry which is preliminary data.</text>
</comment>
<reference evidence="1" key="1">
    <citation type="submission" date="2016-11" db="EMBL/GenBank/DDBJ databases">
        <title>The genome of Nicotiana attenuata.</title>
        <authorList>
            <person name="Xu S."/>
            <person name="Brockmoeller T."/>
            <person name="Gaquerel E."/>
            <person name="Navarro A."/>
            <person name="Kuhl H."/>
            <person name="Gase K."/>
            <person name="Ling Z."/>
            <person name="Zhou W."/>
            <person name="Kreitzer C."/>
            <person name="Stanke M."/>
            <person name="Tang H."/>
            <person name="Lyons E."/>
            <person name="Pandey P."/>
            <person name="Pandey S.P."/>
            <person name="Timmermann B."/>
            <person name="Baldwin I.T."/>
        </authorList>
    </citation>
    <scope>NUCLEOTIDE SEQUENCE [LARGE SCALE GENOMIC DNA]</scope>
    <source>
        <strain evidence="1">UT</strain>
    </source>
</reference>
<evidence type="ECO:0000313" key="2">
    <source>
        <dbReference type="Proteomes" id="UP000187609"/>
    </source>
</evidence>
<sequence length="483" mass="54984">MFDKFPVQYETVASLTLITGNITETENPEDIEAPQIGNAQSVEGDNSVTTASKVYGDSLCPNTSFQTKVHSEVFDDTIGSNTGEEVNSRGTTVAQLFDKSRQWDTSDLLVFTSRGIVLSNASVRFAVIEFPFDGTLLFGTIPCLRNSLEDTGGVNQNEVSLYLDFGSHSCNWVDTGKERDLPGFLLSKSRECAREQKIWRRLQVLAETQELLAKDNNRFLGPYYTLFHLEPDGSLEFDLPMMQLKELFNVDHFIVSQEHPHVASFLQMHEFDRAYGGTFVNDCVDEYLSDYNETFGGKCATYIVLASSHKDKIHKSKRQHKVLEFVRTIQSVCVILGMDFFGTVIAIRSSLTDPTAIQSQSLFTITLSSLGFPFILTKSFQEEFPHEEMYWWTVVNQPNFYKLWGYMEQVESDLKSAHFKRRKDTVKMPKHDNVPWREKSDLVDGKYDDSTMYKYLKGVNIMREMYSNLTSLNLLVALCYAGV</sequence>
<dbReference type="PANTHER" id="PTHR44372:SF1">
    <property type="entry name" value="ELONGATION FACTOR 1-GAMMA 3"/>
    <property type="match status" value="1"/>
</dbReference>
<dbReference type="EMBL" id="MJEQ01004553">
    <property type="protein sequence ID" value="OIT21159.1"/>
    <property type="molecule type" value="Genomic_DNA"/>
</dbReference>
<dbReference type="AlphaFoldDB" id="A0A1J6KH04"/>
<dbReference type="Proteomes" id="UP000187609">
    <property type="component" value="Unassembled WGS sequence"/>
</dbReference>
<proteinExistence type="predicted"/>
<dbReference type="GO" id="GO:0004364">
    <property type="term" value="F:glutathione transferase activity"/>
    <property type="evidence" value="ECO:0007669"/>
    <property type="project" value="InterPro"/>
</dbReference>
<gene>
    <name evidence="1" type="primary">SDP1L</name>
    <name evidence="1" type="ORF">A4A49_36788</name>
</gene>